<dbReference type="PANTHER" id="PTHR16943">
    <property type="entry name" value="2-METHYLCITRATE DEHYDRATASE-RELATED"/>
    <property type="match status" value="1"/>
</dbReference>
<proteinExistence type="inferred from homology"/>
<dbReference type="InterPro" id="IPR045337">
    <property type="entry name" value="MmgE_PrpD_C"/>
</dbReference>
<dbReference type="OrthoDB" id="10267976at2759"/>
<dbReference type="InterPro" id="IPR045336">
    <property type="entry name" value="MmgE_PrpD_N"/>
</dbReference>
<evidence type="ECO:0000259" key="4">
    <source>
        <dbReference type="Pfam" id="PF19305"/>
    </source>
</evidence>
<dbReference type="PANTHER" id="PTHR16943:SF8">
    <property type="entry name" value="2-METHYLCITRATE DEHYDRATASE"/>
    <property type="match status" value="1"/>
</dbReference>
<accession>A0A9P4MB11</accession>
<dbReference type="EMBL" id="ML978121">
    <property type="protein sequence ID" value="KAF2104216.1"/>
    <property type="molecule type" value="Genomic_DNA"/>
</dbReference>
<evidence type="ECO:0000313" key="5">
    <source>
        <dbReference type="EMBL" id="KAF2104216.1"/>
    </source>
</evidence>
<evidence type="ECO:0000259" key="3">
    <source>
        <dbReference type="Pfam" id="PF03972"/>
    </source>
</evidence>
<comment type="similarity">
    <text evidence="1">Belongs to the PrpD family.</text>
</comment>
<dbReference type="InterPro" id="IPR042188">
    <property type="entry name" value="MmgE/PrpD_sf_2"/>
</dbReference>
<evidence type="ECO:0000256" key="2">
    <source>
        <dbReference type="SAM" id="MobiDB-lite"/>
    </source>
</evidence>
<name>A0A9P4MB11_9PEZI</name>
<dbReference type="Pfam" id="PF03972">
    <property type="entry name" value="MmgE_PrpD_N"/>
    <property type="match status" value="1"/>
</dbReference>
<evidence type="ECO:0000313" key="6">
    <source>
        <dbReference type="Proteomes" id="UP000799772"/>
    </source>
</evidence>
<keyword evidence="6" id="KW-1185">Reference proteome</keyword>
<dbReference type="Proteomes" id="UP000799772">
    <property type="component" value="Unassembled WGS sequence"/>
</dbReference>
<comment type="caution">
    <text evidence="5">The sequence shown here is derived from an EMBL/GenBank/DDBJ whole genome shotgun (WGS) entry which is preliminary data.</text>
</comment>
<gene>
    <name evidence="5" type="ORF">NA57DRAFT_70433</name>
</gene>
<reference evidence="5" key="1">
    <citation type="journal article" date="2020" name="Stud. Mycol.">
        <title>101 Dothideomycetes genomes: a test case for predicting lifestyles and emergence of pathogens.</title>
        <authorList>
            <person name="Haridas S."/>
            <person name="Albert R."/>
            <person name="Binder M."/>
            <person name="Bloem J."/>
            <person name="Labutti K."/>
            <person name="Salamov A."/>
            <person name="Andreopoulos B."/>
            <person name="Baker S."/>
            <person name="Barry K."/>
            <person name="Bills G."/>
            <person name="Bluhm B."/>
            <person name="Cannon C."/>
            <person name="Castanera R."/>
            <person name="Culley D."/>
            <person name="Daum C."/>
            <person name="Ezra D."/>
            <person name="Gonzalez J."/>
            <person name="Henrissat B."/>
            <person name="Kuo A."/>
            <person name="Liang C."/>
            <person name="Lipzen A."/>
            <person name="Lutzoni F."/>
            <person name="Magnuson J."/>
            <person name="Mondo S."/>
            <person name="Nolan M."/>
            <person name="Ohm R."/>
            <person name="Pangilinan J."/>
            <person name="Park H.-J."/>
            <person name="Ramirez L."/>
            <person name="Alfaro M."/>
            <person name="Sun H."/>
            <person name="Tritt A."/>
            <person name="Yoshinaga Y."/>
            <person name="Zwiers L.-H."/>
            <person name="Turgeon B."/>
            <person name="Goodwin S."/>
            <person name="Spatafora J."/>
            <person name="Crous P."/>
            <person name="Grigoriev I."/>
        </authorList>
    </citation>
    <scope>NUCLEOTIDE SEQUENCE</scope>
    <source>
        <strain evidence="5">CBS 133067</strain>
    </source>
</reference>
<dbReference type="AlphaFoldDB" id="A0A9P4MB11"/>
<sequence>MNGTSVPQQNDHQNGIGVNGTKEDRGSTLSTKDCASFVASLKFGDLPSDAIGKLRTYFLDYIGVAAGATTLAESTGPFLDAIKTLDGGGKATVMANGQSWSPHYAAMLNGAFAHSLDFDDTHAVATLHPGVSVFSAALAEAEKEPTSTVEEFFTAAAAGYEITCRIGCSISTTGYERGFHNTGTAGLFGAIAAISSLRKLSAAVIENAFGFAISMASGSMQYLANGSWNKRLHPGISAHNAFICTAMAESGGLGAAEPLEGKYGLLNAYGNSKAVPQVKIGPFKEHWMFVTSAIKPFPACRITHGQIELANEMRKKSNAEVKSLTVWIGEGGYALVGTAVPNKTHPNNIVDAQFSSYFQTVVAWLYGSGLVWKVYDHIGDPAVNKLLDRVTVKVNDSYSLLESSLDVEYEDGTTVREHLKAPLGEPENPITWEGVATKFMGITVDAYGEERAKQICDTVKHLEKHGISSLAKLVS</sequence>
<feature type="domain" description="MmgE/PrpD C-terminal" evidence="4">
    <location>
        <begin position="297"/>
        <end position="460"/>
    </location>
</feature>
<dbReference type="Gene3D" id="3.30.1330.120">
    <property type="entry name" value="2-methylcitrate dehydratase PrpD"/>
    <property type="match status" value="1"/>
</dbReference>
<dbReference type="InterPro" id="IPR005656">
    <property type="entry name" value="MmgE_PrpD"/>
</dbReference>
<dbReference type="Pfam" id="PF19305">
    <property type="entry name" value="MmgE_PrpD_C"/>
    <property type="match status" value="1"/>
</dbReference>
<feature type="region of interest" description="Disordered" evidence="2">
    <location>
        <begin position="1"/>
        <end position="27"/>
    </location>
</feature>
<evidence type="ECO:0000256" key="1">
    <source>
        <dbReference type="ARBA" id="ARBA00006174"/>
    </source>
</evidence>
<dbReference type="SUPFAM" id="SSF103378">
    <property type="entry name" value="2-methylcitrate dehydratase PrpD"/>
    <property type="match status" value="1"/>
</dbReference>
<dbReference type="GO" id="GO:0016829">
    <property type="term" value="F:lyase activity"/>
    <property type="evidence" value="ECO:0007669"/>
    <property type="project" value="InterPro"/>
</dbReference>
<organism evidence="5 6">
    <name type="scientific">Rhizodiscina lignyota</name>
    <dbReference type="NCBI Taxonomy" id="1504668"/>
    <lineage>
        <taxon>Eukaryota</taxon>
        <taxon>Fungi</taxon>
        <taxon>Dikarya</taxon>
        <taxon>Ascomycota</taxon>
        <taxon>Pezizomycotina</taxon>
        <taxon>Dothideomycetes</taxon>
        <taxon>Pleosporomycetidae</taxon>
        <taxon>Aulographales</taxon>
        <taxon>Rhizodiscinaceae</taxon>
        <taxon>Rhizodiscina</taxon>
    </lineage>
</organism>
<dbReference type="Gene3D" id="1.10.4100.10">
    <property type="entry name" value="2-methylcitrate dehydratase PrpD"/>
    <property type="match status" value="1"/>
</dbReference>
<feature type="compositionally biased region" description="Polar residues" evidence="2">
    <location>
        <begin position="1"/>
        <end position="13"/>
    </location>
</feature>
<protein>
    <submittedName>
        <fullName evidence="5">2-methylcitrate dehydratase PrpD</fullName>
    </submittedName>
</protein>
<dbReference type="InterPro" id="IPR036148">
    <property type="entry name" value="MmgE/PrpD_sf"/>
</dbReference>
<feature type="domain" description="MmgE/PrpD N-terminal" evidence="3">
    <location>
        <begin position="33"/>
        <end position="273"/>
    </location>
</feature>
<dbReference type="InterPro" id="IPR042183">
    <property type="entry name" value="MmgE/PrpD_sf_1"/>
</dbReference>